<dbReference type="Proteomes" id="UP001057375">
    <property type="component" value="Unassembled WGS sequence"/>
</dbReference>
<comment type="caution">
    <text evidence="2">The sequence shown here is derived from an EMBL/GenBank/DDBJ whole genome shotgun (WGS) entry which is preliminary data.</text>
</comment>
<reference evidence="2" key="1">
    <citation type="submission" date="2022-03" db="EMBL/GenBank/DDBJ databases">
        <title>Draft genome sequence of Aduncisulcus paluster, a free-living microaerophilic Fornicata.</title>
        <authorList>
            <person name="Yuyama I."/>
            <person name="Kume K."/>
            <person name="Tamura T."/>
            <person name="Inagaki Y."/>
            <person name="Hashimoto T."/>
        </authorList>
    </citation>
    <scope>NUCLEOTIDE SEQUENCE</scope>
    <source>
        <strain evidence="2">NY0171</strain>
    </source>
</reference>
<sequence length="93" mass="9943">MNNSRRDFLKKGAIGTAAVAASGSVSGMVAKEFASRTEKIPHASHYGPFHAHVRDGRIVDITSQLDSDANPTVMVKGLADRVTTSSRVKYPCV</sequence>
<dbReference type="InterPro" id="IPR019546">
    <property type="entry name" value="TAT_signal_bac_arc"/>
</dbReference>
<organism evidence="2 3">
    <name type="scientific">Aduncisulcus paluster</name>
    <dbReference type="NCBI Taxonomy" id="2918883"/>
    <lineage>
        <taxon>Eukaryota</taxon>
        <taxon>Metamonada</taxon>
        <taxon>Carpediemonas-like organisms</taxon>
        <taxon>Aduncisulcus</taxon>
    </lineage>
</organism>
<dbReference type="PROSITE" id="PS51318">
    <property type="entry name" value="TAT"/>
    <property type="match status" value="1"/>
</dbReference>
<dbReference type="Pfam" id="PF18364">
    <property type="entry name" value="Molybdopterin_N"/>
    <property type="match status" value="1"/>
</dbReference>
<protein>
    <submittedName>
        <fullName evidence="2">Molybdopterin-dependent oxidoreductase</fullName>
    </submittedName>
</protein>
<dbReference type="InterPro" id="IPR006311">
    <property type="entry name" value="TAT_signal"/>
</dbReference>
<dbReference type="EMBL" id="BQXS01002235">
    <property type="protein sequence ID" value="GKT31725.1"/>
    <property type="molecule type" value="Genomic_DNA"/>
</dbReference>
<accession>A0ABQ5KGR3</accession>
<keyword evidence="3" id="KW-1185">Reference proteome</keyword>
<proteinExistence type="predicted"/>
<evidence type="ECO:0000313" key="2">
    <source>
        <dbReference type="EMBL" id="GKT31725.1"/>
    </source>
</evidence>
<name>A0ABQ5KGR3_9EUKA</name>
<dbReference type="InterPro" id="IPR041460">
    <property type="entry name" value="Molybdopterin_N"/>
</dbReference>
<dbReference type="NCBIfam" id="TIGR01409">
    <property type="entry name" value="TAT_signal_seq"/>
    <property type="match status" value="1"/>
</dbReference>
<gene>
    <name evidence="2" type="ORF">ADUPG1_002093</name>
</gene>
<evidence type="ECO:0000259" key="1">
    <source>
        <dbReference type="Pfam" id="PF18364"/>
    </source>
</evidence>
<feature type="non-terminal residue" evidence="2">
    <location>
        <position position="93"/>
    </location>
</feature>
<feature type="domain" description="Molybdopterin oxidoreductase N-terminal" evidence="1">
    <location>
        <begin position="42"/>
        <end position="82"/>
    </location>
</feature>
<evidence type="ECO:0000313" key="3">
    <source>
        <dbReference type="Proteomes" id="UP001057375"/>
    </source>
</evidence>